<organism evidence="3 4">
    <name type="scientific">Tautonia sociabilis</name>
    <dbReference type="NCBI Taxonomy" id="2080755"/>
    <lineage>
        <taxon>Bacteria</taxon>
        <taxon>Pseudomonadati</taxon>
        <taxon>Planctomycetota</taxon>
        <taxon>Planctomycetia</taxon>
        <taxon>Isosphaerales</taxon>
        <taxon>Isosphaeraceae</taxon>
        <taxon>Tautonia</taxon>
    </lineage>
</organism>
<comment type="caution">
    <text evidence="3">The sequence shown here is derived from an EMBL/GenBank/DDBJ whole genome shotgun (WGS) entry which is preliminary data.</text>
</comment>
<dbReference type="OrthoDB" id="252502at2"/>
<keyword evidence="1" id="KW-0742">SOS response</keyword>
<name>A0A432MQ04_9BACT</name>
<dbReference type="Proteomes" id="UP000280296">
    <property type="component" value="Unassembled WGS sequence"/>
</dbReference>
<keyword evidence="1" id="KW-0227">DNA damage</keyword>
<feature type="domain" description="UVR" evidence="2">
    <location>
        <begin position="211"/>
        <end position="246"/>
    </location>
</feature>
<protein>
    <recommendedName>
        <fullName evidence="2">UVR domain-containing protein</fullName>
    </recommendedName>
</protein>
<dbReference type="RefSeq" id="WP_126723588.1">
    <property type="nucleotide sequence ID" value="NZ_RYZH01000002.1"/>
</dbReference>
<accession>A0A432MQ04</accession>
<evidence type="ECO:0000256" key="1">
    <source>
        <dbReference type="ARBA" id="ARBA00023236"/>
    </source>
</evidence>
<reference evidence="3 4" key="2">
    <citation type="submission" date="2019-01" db="EMBL/GenBank/DDBJ databases">
        <title>Tautonia sociabilis, a novel thermotolerant planctomycete of Isosphaeraceae family, isolated from a 4000 m deep subterranean habitat.</title>
        <authorList>
            <person name="Kovaleva O.L."/>
            <person name="Elcheninov A.G."/>
            <person name="Van Heerden E."/>
            <person name="Toshchakov S.V."/>
            <person name="Novikov A."/>
            <person name="Bonch-Osmolovskaya E.A."/>
            <person name="Kublanov I.V."/>
        </authorList>
    </citation>
    <scope>NUCLEOTIDE SEQUENCE [LARGE SCALE GENOMIC DNA]</scope>
    <source>
        <strain evidence="3 4">GM2012</strain>
    </source>
</reference>
<dbReference type="PROSITE" id="PS50151">
    <property type="entry name" value="UVR"/>
    <property type="match status" value="1"/>
</dbReference>
<keyword evidence="4" id="KW-1185">Reference proteome</keyword>
<dbReference type="EMBL" id="RYZH01000002">
    <property type="protein sequence ID" value="RUL89512.1"/>
    <property type="molecule type" value="Genomic_DNA"/>
</dbReference>
<sequence length="258" mass="30478">MSRDISPILAGWDHDPDEFQVRIVAGLDGRDKLQMRLDLGLLQMELDGRPDGRRPFGAPSLLDHHEARALERSPQCYALETRDCEELMREGIQFYHRYVALFHLDRFDLVARDTERNLRLFRFVREHAVRERDKVAFDQYRPNVTMMRARALSQMAADRGDHRDALDRIDEGIAAIKAYFREYHLEGRIAGCQELILLRELRREIVRERRIDPIERLDDQLRHAVSREDYEEAARIRDQIRRLREGISATRSDRSTTT</sequence>
<evidence type="ECO:0000313" key="4">
    <source>
        <dbReference type="Proteomes" id="UP000280296"/>
    </source>
</evidence>
<gene>
    <name evidence="3" type="ORF">TsocGM_01710</name>
</gene>
<proteinExistence type="predicted"/>
<dbReference type="InterPro" id="IPR001943">
    <property type="entry name" value="UVR_dom"/>
</dbReference>
<dbReference type="GO" id="GO:0009432">
    <property type="term" value="P:SOS response"/>
    <property type="evidence" value="ECO:0007669"/>
    <property type="project" value="UniProtKB-KW"/>
</dbReference>
<dbReference type="SUPFAM" id="SSF46600">
    <property type="entry name" value="C-terminal UvrC-binding domain of UvrB"/>
    <property type="match status" value="1"/>
</dbReference>
<evidence type="ECO:0000313" key="3">
    <source>
        <dbReference type="EMBL" id="RUL89512.1"/>
    </source>
</evidence>
<dbReference type="InterPro" id="IPR036876">
    <property type="entry name" value="UVR_dom_sf"/>
</dbReference>
<dbReference type="Gene3D" id="4.10.860.10">
    <property type="entry name" value="UVR domain"/>
    <property type="match status" value="1"/>
</dbReference>
<dbReference type="AlphaFoldDB" id="A0A432MQ04"/>
<dbReference type="Pfam" id="PF02151">
    <property type="entry name" value="UVR"/>
    <property type="match status" value="1"/>
</dbReference>
<reference evidence="3 4" key="1">
    <citation type="submission" date="2018-12" db="EMBL/GenBank/DDBJ databases">
        <authorList>
            <person name="Toschakov S.V."/>
        </authorList>
    </citation>
    <scope>NUCLEOTIDE SEQUENCE [LARGE SCALE GENOMIC DNA]</scope>
    <source>
        <strain evidence="3 4">GM2012</strain>
    </source>
</reference>
<evidence type="ECO:0000259" key="2">
    <source>
        <dbReference type="PROSITE" id="PS50151"/>
    </source>
</evidence>